<dbReference type="EMBL" id="JBAJEX010000006">
    <property type="protein sequence ID" value="MEO1767328.1"/>
    <property type="molecule type" value="Genomic_DNA"/>
</dbReference>
<evidence type="ECO:0000256" key="4">
    <source>
        <dbReference type="ARBA" id="ARBA00022692"/>
    </source>
</evidence>
<keyword evidence="5 8" id="KW-0732">Signal</keyword>
<protein>
    <submittedName>
        <fullName evidence="9">Outer membrane protein transport protein</fullName>
    </submittedName>
</protein>
<dbReference type="PANTHER" id="PTHR35093:SF8">
    <property type="entry name" value="OUTER MEMBRANE PROTEIN NMB0088-RELATED"/>
    <property type="match status" value="1"/>
</dbReference>
<keyword evidence="10" id="KW-1185">Reference proteome</keyword>
<accession>A0ABV0EIK0</accession>
<evidence type="ECO:0000313" key="9">
    <source>
        <dbReference type="EMBL" id="MEO1767328.1"/>
    </source>
</evidence>
<comment type="similarity">
    <text evidence="2">Belongs to the OmpP1/FadL family.</text>
</comment>
<dbReference type="Proteomes" id="UP001482231">
    <property type="component" value="Unassembled WGS sequence"/>
</dbReference>
<organism evidence="9 10">
    <name type="scientific">Thiobacter aerophilum</name>
    <dbReference type="NCBI Taxonomy" id="3121275"/>
    <lineage>
        <taxon>Bacteria</taxon>
        <taxon>Pseudomonadati</taxon>
        <taxon>Pseudomonadota</taxon>
        <taxon>Betaproteobacteria</taxon>
        <taxon>Burkholderiales</taxon>
        <taxon>Thiobacteraceae</taxon>
        <taxon>Thiobacter</taxon>
    </lineage>
</organism>
<feature type="chain" id="PRO_5046160256" evidence="8">
    <location>
        <begin position="22"/>
        <end position="410"/>
    </location>
</feature>
<gene>
    <name evidence="9" type="ORF">V6E02_08900</name>
</gene>
<evidence type="ECO:0000256" key="7">
    <source>
        <dbReference type="ARBA" id="ARBA00023237"/>
    </source>
</evidence>
<keyword evidence="6" id="KW-0472">Membrane</keyword>
<evidence type="ECO:0000256" key="2">
    <source>
        <dbReference type="ARBA" id="ARBA00008163"/>
    </source>
</evidence>
<dbReference type="Pfam" id="PF03349">
    <property type="entry name" value="Toluene_X"/>
    <property type="match status" value="1"/>
</dbReference>
<evidence type="ECO:0000256" key="1">
    <source>
        <dbReference type="ARBA" id="ARBA00004571"/>
    </source>
</evidence>
<dbReference type="SUPFAM" id="SSF56935">
    <property type="entry name" value="Porins"/>
    <property type="match status" value="1"/>
</dbReference>
<reference evidence="9 10" key="1">
    <citation type="submission" date="2024-02" db="EMBL/GenBank/DDBJ databases">
        <title>New thermophilic sulfur-oxidizing bacteria from a hot springs of the Uzon caldera (Kamchatka, Russia).</title>
        <authorList>
            <person name="Dukat A.M."/>
            <person name="Elcheninov A.G."/>
            <person name="Frolov E.N."/>
        </authorList>
    </citation>
    <scope>NUCLEOTIDE SEQUENCE [LARGE SCALE GENOMIC DNA]</scope>
    <source>
        <strain evidence="9 10">AK1</strain>
    </source>
</reference>
<name>A0ABV0EIK0_9BURK</name>
<keyword evidence="4" id="KW-0812">Transmembrane</keyword>
<evidence type="ECO:0000313" key="10">
    <source>
        <dbReference type="Proteomes" id="UP001482231"/>
    </source>
</evidence>
<dbReference type="InterPro" id="IPR005017">
    <property type="entry name" value="OMPP1/FadL/TodX"/>
</dbReference>
<dbReference type="PANTHER" id="PTHR35093">
    <property type="entry name" value="OUTER MEMBRANE PROTEIN NMB0088-RELATED"/>
    <property type="match status" value="1"/>
</dbReference>
<keyword evidence="7" id="KW-0998">Cell outer membrane</keyword>
<sequence length="410" mass="44496">MKLRALAGALMLAGVVAPAFATNGYFSHGYGIKSKGMAGVGYAYGQDALAAATNPANMVLVGSRWDVGLDYFRPQRESTLDSSTPFPGTYDGNDTENFFIPEFGYNQMLSNNMSFGVSVYGNGGMNTDYGDFNSRTSNLVFGNGNLGVDLMQLFISPTLSMKVNENHAVGVSLKIAYQRFKAYGLQNFDNTTWSSSPNNVTNNGYDSSWGYGIGLGWTGQLTPTFSVGVAYQSRTWMQKFDKYKGLFAEQGDFDIPENYGIGFAWKATPQLTIAGDVQQINYGSIKSIANKGTAPWLLGDSNGPGFGWEDITVYKLGVSYDLNKAWTLRAGYSTTDAPYAGTETFFNILAPGVVKDHLTLGATWRMPSGGELSFAYMHAFKNTVNGTGPNADINNTMYEDSFGVAYGMKF</sequence>
<evidence type="ECO:0000256" key="8">
    <source>
        <dbReference type="SAM" id="SignalP"/>
    </source>
</evidence>
<keyword evidence="3" id="KW-1134">Transmembrane beta strand</keyword>
<comment type="caution">
    <text evidence="9">The sequence shown here is derived from an EMBL/GenBank/DDBJ whole genome shotgun (WGS) entry which is preliminary data.</text>
</comment>
<evidence type="ECO:0000256" key="3">
    <source>
        <dbReference type="ARBA" id="ARBA00022452"/>
    </source>
</evidence>
<comment type="subcellular location">
    <subcellularLocation>
        <location evidence="1">Cell outer membrane</location>
        <topology evidence="1">Multi-pass membrane protein</topology>
    </subcellularLocation>
</comment>
<evidence type="ECO:0000256" key="5">
    <source>
        <dbReference type="ARBA" id="ARBA00022729"/>
    </source>
</evidence>
<dbReference type="Gene3D" id="2.40.160.60">
    <property type="entry name" value="Outer membrane protein transport protein (OMPP1/FadL/TodX)"/>
    <property type="match status" value="1"/>
</dbReference>
<evidence type="ECO:0000256" key="6">
    <source>
        <dbReference type="ARBA" id="ARBA00023136"/>
    </source>
</evidence>
<dbReference type="RefSeq" id="WP_347308438.1">
    <property type="nucleotide sequence ID" value="NZ_JBAJEX010000006.1"/>
</dbReference>
<proteinExistence type="inferred from homology"/>
<feature type="signal peptide" evidence="8">
    <location>
        <begin position="1"/>
        <end position="21"/>
    </location>
</feature>